<reference evidence="1 2" key="1">
    <citation type="submission" date="2016-10" db="EMBL/GenBank/DDBJ databases">
        <authorList>
            <person name="de Groot N.N."/>
        </authorList>
    </citation>
    <scope>NUCLEOTIDE SEQUENCE [LARGE SCALE GENOMIC DNA]</scope>
    <source>
        <strain evidence="1 2">743A</strain>
    </source>
</reference>
<gene>
    <name evidence="1" type="ORF">SAMN05661086_00918</name>
</gene>
<sequence>MPFIQQQNDTMCGAYALAYWKWMCFSKRNLSAPPQDNDINYVKSIYGIVKFGGNAPVPSLAEDADPINMMYWYENIMPDSSVSFYTGDNETIKKLIGLISAVGAPQKVLYDELNNLGQIISSTITLMNGQYAIMLYSHTPKAQLAAANAGGNAQAVPADAKPEVNMDPSPAIATPAATTSPSLHYMLTYRLNGTFYILNSWDGYEKQITEAQFNGTVPIDYPNDILKSIQAGILLG</sequence>
<dbReference type="AlphaFoldDB" id="A0A1I6IMT9"/>
<organism evidence="1 2">
    <name type="scientific">Anaeromicropila populeti</name>
    <dbReference type="NCBI Taxonomy" id="37658"/>
    <lineage>
        <taxon>Bacteria</taxon>
        <taxon>Bacillati</taxon>
        <taxon>Bacillota</taxon>
        <taxon>Clostridia</taxon>
        <taxon>Lachnospirales</taxon>
        <taxon>Lachnospiraceae</taxon>
        <taxon>Anaeromicropila</taxon>
    </lineage>
</organism>
<dbReference type="RefSeq" id="WP_092559527.1">
    <property type="nucleotide sequence ID" value="NZ_FOYZ01000003.1"/>
</dbReference>
<accession>A0A1I6IMT9</accession>
<evidence type="ECO:0000313" key="1">
    <source>
        <dbReference type="EMBL" id="SFR68036.1"/>
    </source>
</evidence>
<dbReference type="EMBL" id="FOYZ01000003">
    <property type="protein sequence ID" value="SFR68036.1"/>
    <property type="molecule type" value="Genomic_DNA"/>
</dbReference>
<protein>
    <submittedName>
        <fullName evidence="1">Uncharacterized protein</fullName>
    </submittedName>
</protein>
<dbReference type="STRING" id="37658.SAMN05661086_00918"/>
<evidence type="ECO:0000313" key="2">
    <source>
        <dbReference type="Proteomes" id="UP000199659"/>
    </source>
</evidence>
<dbReference type="Proteomes" id="UP000199659">
    <property type="component" value="Unassembled WGS sequence"/>
</dbReference>
<name>A0A1I6IMT9_9FIRM</name>
<keyword evidence="2" id="KW-1185">Reference proteome</keyword>
<proteinExistence type="predicted"/>